<evidence type="ECO:0000313" key="2">
    <source>
        <dbReference type="Proteomes" id="UP000030108"/>
    </source>
</evidence>
<reference evidence="2" key="1">
    <citation type="journal article" date="2014" name="Genome Announc.">
        <title>Draft genome sequence of the plant-pathogenic soil fungus Rhizoctonia solani anastomosis group 3 strain Rhs1AP.</title>
        <authorList>
            <person name="Cubeta M.A."/>
            <person name="Thomas E."/>
            <person name="Dean R.A."/>
            <person name="Jabaji S."/>
            <person name="Neate S.M."/>
            <person name="Tavantzis S."/>
            <person name="Toda T."/>
            <person name="Vilgalys R."/>
            <person name="Bharathan N."/>
            <person name="Fedorova-Abrams N."/>
            <person name="Pakala S.B."/>
            <person name="Pakala S.M."/>
            <person name="Zafar N."/>
            <person name="Joardar V."/>
            <person name="Losada L."/>
            <person name="Nierman W.C."/>
        </authorList>
    </citation>
    <scope>NUCLEOTIDE SEQUENCE [LARGE SCALE GENOMIC DNA]</scope>
    <source>
        <strain evidence="2">AG-3</strain>
    </source>
</reference>
<evidence type="ECO:0000313" key="1">
    <source>
        <dbReference type="EMBL" id="EUC59081.1"/>
    </source>
</evidence>
<sequence length="202" mass="22165">MSATTTTTLAPLTSCAIESHFDELGVNHAAILQDFVARRGGIEQSETNVSSIFPKIASLENHIPSNTEKLSQTSGNVSDLSKKFDESLEDTLDGFSTRVDELSTKFDELSTKFDELSTKFDELSTKVNDKLDELSTQFDDLSTKLGDEFGNLSIKVDNLSIKVDNLSTTINDLSVAFMLSAKEASNTSKKFEMIIEMISARS</sequence>
<dbReference type="Gene3D" id="1.20.1270.70">
    <property type="entry name" value="Designed single chain three-helix bundle"/>
    <property type="match status" value="1"/>
</dbReference>
<feature type="non-terminal residue" evidence="1">
    <location>
        <position position="202"/>
    </location>
</feature>
<protein>
    <submittedName>
        <fullName evidence="1">Surface layer protein, putative</fullName>
    </submittedName>
</protein>
<accession>A0A0A1UL06</accession>
<proteinExistence type="predicted"/>
<dbReference type="AlphaFoldDB" id="A0A0A1UL06"/>
<organism evidence="1 2">
    <name type="scientific">Rhizoctonia solani AG-3 Rhs1AP</name>
    <dbReference type="NCBI Taxonomy" id="1086054"/>
    <lineage>
        <taxon>Eukaryota</taxon>
        <taxon>Fungi</taxon>
        <taxon>Dikarya</taxon>
        <taxon>Basidiomycota</taxon>
        <taxon>Agaricomycotina</taxon>
        <taxon>Agaricomycetes</taxon>
        <taxon>Cantharellales</taxon>
        <taxon>Ceratobasidiaceae</taxon>
        <taxon>Rhizoctonia</taxon>
    </lineage>
</organism>
<dbReference type="EMBL" id="JATN01000321">
    <property type="protein sequence ID" value="EUC59081.1"/>
    <property type="molecule type" value="Genomic_DNA"/>
</dbReference>
<dbReference type="Proteomes" id="UP000030108">
    <property type="component" value="Unassembled WGS sequence"/>
</dbReference>
<gene>
    <name evidence="1" type="ORF">RSOL_296530</name>
</gene>
<dbReference type="SUPFAM" id="SSF57997">
    <property type="entry name" value="Tropomyosin"/>
    <property type="match status" value="1"/>
</dbReference>
<comment type="caution">
    <text evidence="1">The sequence shown here is derived from an EMBL/GenBank/DDBJ whole genome shotgun (WGS) entry which is preliminary data.</text>
</comment>
<name>A0A0A1UL06_9AGAM</name>